<feature type="region of interest" description="Disordered" evidence="1">
    <location>
        <begin position="39"/>
        <end position="73"/>
    </location>
</feature>
<evidence type="ECO:0000313" key="3">
    <source>
        <dbReference type="Proteomes" id="UP001226867"/>
    </source>
</evidence>
<dbReference type="Proteomes" id="UP001226867">
    <property type="component" value="Unassembled WGS sequence"/>
</dbReference>
<name>A0ABT9SGF6_9BURK</name>
<evidence type="ECO:0000256" key="1">
    <source>
        <dbReference type="SAM" id="MobiDB-lite"/>
    </source>
</evidence>
<organism evidence="2 3">
    <name type="scientific">Variovorax ginsengisoli</name>
    <dbReference type="NCBI Taxonomy" id="363844"/>
    <lineage>
        <taxon>Bacteria</taxon>
        <taxon>Pseudomonadati</taxon>
        <taxon>Pseudomonadota</taxon>
        <taxon>Betaproteobacteria</taxon>
        <taxon>Burkholderiales</taxon>
        <taxon>Comamonadaceae</taxon>
        <taxon>Variovorax</taxon>
    </lineage>
</organism>
<evidence type="ECO:0000313" key="2">
    <source>
        <dbReference type="EMBL" id="MDP9902467.1"/>
    </source>
</evidence>
<keyword evidence="3" id="KW-1185">Reference proteome</keyword>
<proteinExistence type="predicted"/>
<gene>
    <name evidence="2" type="ORF">J2W36_004744</name>
</gene>
<sequence>MNARKLDPDQQFTTKPHRLRFFRSRGAPRTIPVTRTLARGRHARNRATAASRHSRGTLKPTGPRAHNTDDRVLHAPSTTTATARSARHANARVAYPARRRSAGPRILIYDSCLRSTGYSMPKIDPMSAVDYRSVSTEHAASSAWMVKRRRASLHRRPCCPAVGNHRCWPSTVRPIDGLRINSDPRCAATRRSSCASPMKR</sequence>
<protein>
    <submittedName>
        <fullName evidence="2">Uncharacterized protein</fullName>
    </submittedName>
</protein>
<dbReference type="EMBL" id="JAUSRO010000018">
    <property type="protein sequence ID" value="MDP9902467.1"/>
    <property type="molecule type" value="Genomic_DNA"/>
</dbReference>
<comment type="caution">
    <text evidence="2">The sequence shown here is derived from an EMBL/GenBank/DDBJ whole genome shotgun (WGS) entry which is preliminary data.</text>
</comment>
<reference evidence="2 3" key="1">
    <citation type="submission" date="2023-07" db="EMBL/GenBank/DDBJ databases">
        <title>Sorghum-associated microbial communities from plants grown in Nebraska, USA.</title>
        <authorList>
            <person name="Schachtman D."/>
        </authorList>
    </citation>
    <scope>NUCLEOTIDE SEQUENCE [LARGE SCALE GENOMIC DNA]</scope>
    <source>
        <strain evidence="2 3">DS1607</strain>
    </source>
</reference>
<accession>A0ABT9SGF6</accession>